<dbReference type="EC" id="2.4.1.-" evidence="10"/>
<accession>A0AAV7XER6</accession>
<sequence>MPGPALASVCPAADTFPGAGALSLLATLVLRWTLALHSYSGEKKPPMHGDYEAQRHWMELTHHLPVEEWYFNTTHNDLLYWGLDYPPLTAYHSKLCGYVASRIDERFVALGLSRGFESYAHKLFMRWTVIISDLLVLIPAVWFYFAKKPWLPESASLIWIFLVTSHPGLLLIDHGHFQYNGVSLGLTIAAVAALHKGRNLLSSVLFVLSLSFKQMSLYHALPFFFYLLGDSFRGGIMKGIPRVAAIGLVVVLTFAFVWLPFWTQLAQFKQVFVRLFPLARGVFEDKVSNVWCAVNVVIKLRNLFSNEEMAMVCVGSTLIAVLPSCLDLLFRPNQKKFVYSLVNSALAFFLFSFQVHEKSILLAAIPVALLLPSDPFMSLSKA</sequence>
<keyword evidence="12" id="KW-1185">Reference proteome</keyword>
<dbReference type="InterPro" id="IPR004856">
    <property type="entry name" value="Glyco_trans_ALG6/ALG8"/>
</dbReference>
<comment type="subcellular location">
    <subcellularLocation>
        <location evidence="1 10">Endoplasmic reticulum membrane</location>
        <topology evidence="1 10">Multi-pass membrane protein</topology>
    </subcellularLocation>
</comment>
<protein>
    <recommendedName>
        <fullName evidence="10">Alpha-1,3-glucosyltransferase</fullName>
        <ecNumber evidence="10">2.4.1.-</ecNumber>
    </recommendedName>
</protein>
<dbReference type="Pfam" id="PF03155">
    <property type="entry name" value="Alg6_Alg8"/>
    <property type="match status" value="1"/>
</dbReference>
<evidence type="ECO:0000256" key="4">
    <source>
        <dbReference type="ARBA" id="ARBA00022676"/>
    </source>
</evidence>
<keyword evidence="7 10" id="KW-0256">Endoplasmic reticulum</keyword>
<evidence type="ECO:0000256" key="5">
    <source>
        <dbReference type="ARBA" id="ARBA00022679"/>
    </source>
</evidence>
<evidence type="ECO:0000313" key="12">
    <source>
        <dbReference type="Proteomes" id="UP001075354"/>
    </source>
</evidence>
<evidence type="ECO:0000256" key="10">
    <source>
        <dbReference type="RuleBase" id="RU363110"/>
    </source>
</evidence>
<keyword evidence="6 10" id="KW-0812">Transmembrane</keyword>
<reference evidence="11" key="1">
    <citation type="submission" date="2022-12" db="EMBL/GenBank/DDBJ databases">
        <title>Chromosome-level genome assembly of the bean flower thrips Megalurothrips usitatus.</title>
        <authorList>
            <person name="Ma L."/>
            <person name="Liu Q."/>
            <person name="Li H."/>
            <person name="Cai W."/>
        </authorList>
    </citation>
    <scope>NUCLEOTIDE SEQUENCE</scope>
    <source>
        <strain evidence="11">Cailab_2022a</strain>
    </source>
</reference>
<keyword evidence="9 10" id="KW-0472">Membrane</keyword>
<dbReference type="PANTHER" id="PTHR12413:SF1">
    <property type="entry name" value="DOLICHYL PYROPHOSPHATE MAN9GLCNAC2 ALPHA-1,3-GLUCOSYLTRANSFERASE"/>
    <property type="match status" value="1"/>
</dbReference>
<feature type="transmembrane region" description="Helical" evidence="10">
    <location>
        <begin position="203"/>
        <end position="228"/>
    </location>
</feature>
<feature type="transmembrane region" description="Helical" evidence="10">
    <location>
        <begin position="179"/>
        <end position="197"/>
    </location>
</feature>
<organism evidence="11 12">
    <name type="scientific">Megalurothrips usitatus</name>
    <name type="common">bean blossom thrips</name>
    <dbReference type="NCBI Taxonomy" id="439358"/>
    <lineage>
        <taxon>Eukaryota</taxon>
        <taxon>Metazoa</taxon>
        <taxon>Ecdysozoa</taxon>
        <taxon>Arthropoda</taxon>
        <taxon>Hexapoda</taxon>
        <taxon>Insecta</taxon>
        <taxon>Pterygota</taxon>
        <taxon>Neoptera</taxon>
        <taxon>Paraneoptera</taxon>
        <taxon>Thysanoptera</taxon>
        <taxon>Terebrantia</taxon>
        <taxon>Thripoidea</taxon>
        <taxon>Thripidae</taxon>
        <taxon>Megalurothrips</taxon>
    </lineage>
</organism>
<evidence type="ECO:0000256" key="9">
    <source>
        <dbReference type="ARBA" id="ARBA00023136"/>
    </source>
</evidence>
<dbReference type="Proteomes" id="UP001075354">
    <property type="component" value="Chromosome 9"/>
</dbReference>
<keyword evidence="4 10" id="KW-0328">Glycosyltransferase</keyword>
<evidence type="ECO:0000256" key="7">
    <source>
        <dbReference type="ARBA" id="ARBA00022824"/>
    </source>
</evidence>
<feature type="transmembrane region" description="Helical" evidence="10">
    <location>
        <begin position="309"/>
        <end position="330"/>
    </location>
</feature>
<feature type="transmembrane region" description="Helical" evidence="10">
    <location>
        <begin position="337"/>
        <end position="354"/>
    </location>
</feature>
<comment type="caution">
    <text evidence="11">The sequence shown here is derived from an EMBL/GenBank/DDBJ whole genome shotgun (WGS) entry which is preliminary data.</text>
</comment>
<dbReference type="EMBL" id="JAPTSV010000009">
    <property type="protein sequence ID" value="KAJ1523838.1"/>
    <property type="molecule type" value="Genomic_DNA"/>
</dbReference>
<evidence type="ECO:0000256" key="3">
    <source>
        <dbReference type="ARBA" id="ARBA00008715"/>
    </source>
</evidence>
<keyword evidence="5 10" id="KW-0808">Transferase</keyword>
<proteinExistence type="inferred from homology"/>
<feature type="transmembrane region" description="Helical" evidence="10">
    <location>
        <begin position="156"/>
        <end position="172"/>
    </location>
</feature>
<dbReference type="PANTHER" id="PTHR12413">
    <property type="entry name" value="DOLICHYL GLYCOSYLTRANSFERASE"/>
    <property type="match status" value="1"/>
</dbReference>
<evidence type="ECO:0000256" key="6">
    <source>
        <dbReference type="ARBA" id="ARBA00022692"/>
    </source>
</evidence>
<name>A0AAV7XER6_9NEOP</name>
<dbReference type="GO" id="GO:0005789">
    <property type="term" value="C:endoplasmic reticulum membrane"/>
    <property type="evidence" value="ECO:0007669"/>
    <property type="project" value="UniProtKB-SubCell"/>
</dbReference>
<evidence type="ECO:0000256" key="2">
    <source>
        <dbReference type="ARBA" id="ARBA00004922"/>
    </source>
</evidence>
<feature type="transmembrane region" description="Helical" evidence="10">
    <location>
        <begin position="123"/>
        <end position="144"/>
    </location>
</feature>
<keyword evidence="8 10" id="KW-1133">Transmembrane helix</keyword>
<evidence type="ECO:0000256" key="1">
    <source>
        <dbReference type="ARBA" id="ARBA00004477"/>
    </source>
</evidence>
<dbReference type="AlphaFoldDB" id="A0AAV7XER6"/>
<comment type="similarity">
    <text evidence="3 10">Belongs to the ALG6/ALG8 glucosyltransferase family.</text>
</comment>
<evidence type="ECO:0000256" key="8">
    <source>
        <dbReference type="ARBA" id="ARBA00022989"/>
    </source>
</evidence>
<evidence type="ECO:0000313" key="11">
    <source>
        <dbReference type="EMBL" id="KAJ1523838.1"/>
    </source>
</evidence>
<dbReference type="GO" id="GO:0042281">
    <property type="term" value="F:dolichyl pyrophosphate Man9GlcNAc2 alpha-1,3-glucosyltransferase activity"/>
    <property type="evidence" value="ECO:0007669"/>
    <property type="project" value="TreeGrafter"/>
</dbReference>
<gene>
    <name evidence="11" type="ORF">ONE63_010396</name>
</gene>
<feature type="transmembrane region" description="Helical" evidence="10">
    <location>
        <begin position="240"/>
        <end position="261"/>
    </location>
</feature>
<comment type="pathway">
    <text evidence="2 10">Protein modification; protein glycosylation.</text>
</comment>
<feature type="transmembrane region" description="Helical" evidence="10">
    <location>
        <begin position="16"/>
        <end position="34"/>
    </location>
</feature>